<dbReference type="RefSeq" id="WP_379274060.1">
    <property type="nucleotide sequence ID" value="NZ_JBHUGT010000052.1"/>
</dbReference>
<dbReference type="GO" id="GO:0050492">
    <property type="term" value="F:glycerol-1-phosphate dehydrogenase [NAD(P)+] activity"/>
    <property type="evidence" value="ECO:0007669"/>
    <property type="project" value="UniProtKB-EC"/>
</dbReference>
<dbReference type="PANTHER" id="PTHR43616">
    <property type="entry name" value="GLYCEROL DEHYDROGENASE"/>
    <property type="match status" value="1"/>
</dbReference>
<reference evidence="11" key="1">
    <citation type="journal article" date="2019" name="Int. J. Syst. Evol. Microbiol.">
        <title>The Global Catalogue of Microorganisms (GCM) 10K type strain sequencing project: providing services to taxonomists for standard genome sequencing and annotation.</title>
        <authorList>
            <consortium name="The Broad Institute Genomics Platform"/>
            <consortium name="The Broad Institute Genome Sequencing Center for Infectious Disease"/>
            <person name="Wu L."/>
            <person name="Ma J."/>
        </authorList>
    </citation>
    <scope>NUCLEOTIDE SEQUENCE [LARGE SCALE GENOMIC DNA]</scope>
    <source>
        <strain evidence="11">TISTR 1827</strain>
    </source>
</reference>
<keyword evidence="3" id="KW-0479">Metal-binding</keyword>
<evidence type="ECO:0000256" key="9">
    <source>
        <dbReference type="ARBA" id="ARBA00023264"/>
    </source>
</evidence>
<keyword evidence="9" id="KW-1208">Phospholipid metabolism</keyword>
<keyword evidence="7" id="KW-0443">Lipid metabolism</keyword>
<keyword evidence="5 10" id="KW-0560">Oxidoreductase</keyword>
<name>A0ABW5QYH8_9BACL</name>
<gene>
    <name evidence="10" type="ORF">ACFSW5_13875</name>
</gene>
<evidence type="ECO:0000313" key="10">
    <source>
        <dbReference type="EMBL" id="MFD2661338.1"/>
    </source>
</evidence>
<dbReference type="InterPro" id="IPR016205">
    <property type="entry name" value="Glycerol_DH"/>
</dbReference>
<comment type="caution">
    <text evidence="10">The sequence shown here is derived from an EMBL/GenBank/DDBJ whole genome shotgun (WGS) entry which is preliminary data.</text>
</comment>
<keyword evidence="6" id="KW-0520">NAD</keyword>
<dbReference type="Gene3D" id="1.20.1090.10">
    <property type="entry name" value="Dehydroquinate synthase-like - alpha domain"/>
    <property type="match status" value="1"/>
</dbReference>
<evidence type="ECO:0000256" key="7">
    <source>
        <dbReference type="ARBA" id="ARBA00023098"/>
    </source>
</evidence>
<keyword evidence="2" id="KW-0444">Lipid biosynthesis</keyword>
<dbReference type="Proteomes" id="UP001597493">
    <property type="component" value="Unassembled WGS sequence"/>
</dbReference>
<evidence type="ECO:0000256" key="2">
    <source>
        <dbReference type="ARBA" id="ARBA00022516"/>
    </source>
</evidence>
<dbReference type="Pfam" id="PF13685">
    <property type="entry name" value="Fe-ADH_2"/>
    <property type="match status" value="1"/>
</dbReference>
<organism evidence="10 11">
    <name type="scientific">Paenibacillus thailandensis</name>
    <dbReference type="NCBI Taxonomy" id="393250"/>
    <lineage>
        <taxon>Bacteria</taxon>
        <taxon>Bacillati</taxon>
        <taxon>Bacillota</taxon>
        <taxon>Bacilli</taxon>
        <taxon>Bacillales</taxon>
        <taxon>Paenibacillaceae</taxon>
        <taxon>Paenibacillus</taxon>
    </lineage>
</organism>
<evidence type="ECO:0000256" key="6">
    <source>
        <dbReference type="ARBA" id="ARBA00023027"/>
    </source>
</evidence>
<dbReference type="PANTHER" id="PTHR43616:SF5">
    <property type="entry name" value="GLYCEROL DEHYDROGENASE 1"/>
    <property type="match status" value="1"/>
</dbReference>
<dbReference type="Gene3D" id="3.40.50.1970">
    <property type="match status" value="1"/>
</dbReference>
<keyword evidence="4" id="KW-0521">NADP</keyword>
<dbReference type="EC" id="1.1.1.261" evidence="10"/>
<proteinExistence type="predicted"/>
<evidence type="ECO:0000256" key="4">
    <source>
        <dbReference type="ARBA" id="ARBA00022857"/>
    </source>
</evidence>
<keyword evidence="11" id="KW-1185">Reference proteome</keyword>
<keyword evidence="8" id="KW-0594">Phospholipid biosynthesis</keyword>
<dbReference type="InterPro" id="IPR032837">
    <property type="entry name" value="G1PDH"/>
</dbReference>
<sequence length="397" mass="42829">MTSGRIKRLAKRIGDNDSSCRLDRLEIKAGALLEAAEYLESRNFRSVVIAADKATHEAAGAVLEKRIARAGLSVASETIKPNGRLDVIADEASIIQLLLAVQKHGADCIVAAGGGTIHDIARYAAYTAGIPFVSVPTAPSVDGFNSKGAPIIVRGEKITIPALGPDALFADLDILVRAPKPLIAAGFGDMLGKFTSLFDWKFGARIGGEPYMEESAAITRSALEYCIDRAELIAAGGEEGVHALMSALVESGLAMLLFGKSHPASGAEHHLSHYWEMEYIRTGRRQLLHGAKVGAACAEISGLYRSIAERGPDVWRANETESKERLALLDGWEFVASEIRSIPEPDQLKEWLALVGGPVSPAELGIEPELLERSLREAHRVRMERYTLLRAYNEGAL</sequence>
<evidence type="ECO:0000256" key="8">
    <source>
        <dbReference type="ARBA" id="ARBA00023209"/>
    </source>
</evidence>
<protein>
    <submittedName>
        <fullName evidence="10">Sn-glycerol-1-phosphate dehydrogenase</fullName>
        <ecNumber evidence="10">1.1.1.261</ecNumber>
    </submittedName>
</protein>
<dbReference type="CDD" id="cd08175">
    <property type="entry name" value="G1PDH"/>
    <property type="match status" value="1"/>
</dbReference>
<evidence type="ECO:0000256" key="1">
    <source>
        <dbReference type="ARBA" id="ARBA00022490"/>
    </source>
</evidence>
<keyword evidence="1" id="KW-0963">Cytoplasm</keyword>
<evidence type="ECO:0000313" key="11">
    <source>
        <dbReference type="Proteomes" id="UP001597493"/>
    </source>
</evidence>
<evidence type="ECO:0000256" key="5">
    <source>
        <dbReference type="ARBA" id="ARBA00023002"/>
    </source>
</evidence>
<accession>A0ABW5QYH8</accession>
<dbReference type="EMBL" id="JBHUMY010000013">
    <property type="protein sequence ID" value="MFD2661338.1"/>
    <property type="molecule type" value="Genomic_DNA"/>
</dbReference>
<evidence type="ECO:0000256" key="3">
    <source>
        <dbReference type="ARBA" id="ARBA00022723"/>
    </source>
</evidence>
<dbReference type="SUPFAM" id="SSF56796">
    <property type="entry name" value="Dehydroquinate synthase-like"/>
    <property type="match status" value="1"/>
</dbReference>